<evidence type="ECO:0000313" key="1">
    <source>
        <dbReference type="EMBL" id="KAJ8885992.1"/>
    </source>
</evidence>
<dbReference type="Proteomes" id="UP001159363">
    <property type="component" value="Chromosome X"/>
</dbReference>
<gene>
    <name evidence="1" type="ORF">PR048_012198</name>
</gene>
<reference evidence="1 2" key="1">
    <citation type="submission" date="2023-02" db="EMBL/GenBank/DDBJ databases">
        <title>LHISI_Scaffold_Assembly.</title>
        <authorList>
            <person name="Stuart O.P."/>
            <person name="Cleave R."/>
            <person name="Magrath M.J.L."/>
            <person name="Mikheyev A.S."/>
        </authorList>
    </citation>
    <scope>NUCLEOTIDE SEQUENCE [LARGE SCALE GENOMIC DNA]</scope>
    <source>
        <strain evidence="1">Daus_M_001</strain>
        <tissue evidence="1">Leg muscle</tissue>
    </source>
</reference>
<sequence length="138" mass="16290">MYKIPRRTILNKLKNYHFKEPGLPPASTVEEENSFSECIQHMSDFGFPLDEFYLRVIVRSYLNLIGRQVKIFKRNLPGHEWLLGFMKRHPELSVRFAANIKRTRAAINEQTLRDFVRNLGEIVKDVPQRIFGTLMNQI</sequence>
<keyword evidence="2" id="KW-1185">Reference proteome</keyword>
<evidence type="ECO:0000313" key="2">
    <source>
        <dbReference type="Proteomes" id="UP001159363"/>
    </source>
</evidence>
<protein>
    <submittedName>
        <fullName evidence="1">Uncharacterized protein</fullName>
    </submittedName>
</protein>
<comment type="caution">
    <text evidence="1">The sequence shown here is derived from an EMBL/GenBank/DDBJ whole genome shotgun (WGS) entry which is preliminary data.</text>
</comment>
<proteinExistence type="predicted"/>
<name>A0ABQ9HNR5_9NEOP</name>
<dbReference type="EMBL" id="JARBHB010000004">
    <property type="protein sequence ID" value="KAJ8885992.1"/>
    <property type="molecule type" value="Genomic_DNA"/>
</dbReference>
<accession>A0ABQ9HNR5</accession>
<organism evidence="1 2">
    <name type="scientific">Dryococelus australis</name>
    <dbReference type="NCBI Taxonomy" id="614101"/>
    <lineage>
        <taxon>Eukaryota</taxon>
        <taxon>Metazoa</taxon>
        <taxon>Ecdysozoa</taxon>
        <taxon>Arthropoda</taxon>
        <taxon>Hexapoda</taxon>
        <taxon>Insecta</taxon>
        <taxon>Pterygota</taxon>
        <taxon>Neoptera</taxon>
        <taxon>Polyneoptera</taxon>
        <taxon>Phasmatodea</taxon>
        <taxon>Verophasmatodea</taxon>
        <taxon>Anareolatae</taxon>
        <taxon>Phasmatidae</taxon>
        <taxon>Eurycanthinae</taxon>
        <taxon>Dryococelus</taxon>
    </lineage>
</organism>